<evidence type="ECO:0000313" key="1">
    <source>
        <dbReference type="EMBL" id="KOG56165.1"/>
    </source>
</evidence>
<protein>
    <submittedName>
        <fullName evidence="1">Uncharacterized protein</fullName>
    </submittedName>
</protein>
<reference evidence="2" key="1">
    <citation type="submission" date="2015-07" db="EMBL/GenBank/DDBJ databases">
        <authorList>
            <consortium name="Consortium for Microbial Forensics and Genomics (microFORGE)"/>
            <person name="Knight B.M."/>
            <person name="Roberts D.P."/>
            <person name="Lin D."/>
            <person name="Hari K."/>
            <person name="Fletcher J."/>
            <person name="Melcher U."/>
            <person name="Blagden T."/>
            <person name="Winegar R.A."/>
        </authorList>
    </citation>
    <scope>NUCLEOTIDE SEQUENCE [LARGE SCALE GENOMIC DNA]</scope>
    <source>
        <strain evidence="2">NRRL B-1447</strain>
    </source>
</reference>
<dbReference type="PATRIC" id="fig|1961.12.peg.1914"/>
<evidence type="ECO:0000313" key="2">
    <source>
        <dbReference type="Proteomes" id="UP000037084"/>
    </source>
</evidence>
<dbReference type="EMBL" id="LGUV01000058">
    <property type="protein sequence ID" value="KOG56165.1"/>
    <property type="molecule type" value="Genomic_DNA"/>
</dbReference>
<comment type="caution">
    <text evidence="1">The sequence shown here is derived from an EMBL/GenBank/DDBJ whole genome shotgun (WGS) entry which is preliminary data.</text>
</comment>
<sequence>MALVKKGSRFITVDGTTYQWRLRGRPTYDQGLVQSPLTYAVGHAETPGTTLVVTTNQPHPSNWFGTQGGPVLPAQVADSIRTALSAGWTPANPGSPFHLDQSAGFVSSH</sequence>
<gene>
    <name evidence="1" type="ORF">ADK75_08235</name>
</gene>
<organism evidence="1 2">
    <name type="scientific">Streptomyces virginiae</name>
    <name type="common">Streptomyces cinnamonensis</name>
    <dbReference type="NCBI Taxonomy" id="1961"/>
    <lineage>
        <taxon>Bacteria</taxon>
        <taxon>Bacillati</taxon>
        <taxon>Actinomycetota</taxon>
        <taxon>Actinomycetes</taxon>
        <taxon>Kitasatosporales</taxon>
        <taxon>Streptomycetaceae</taxon>
        <taxon>Streptomyces</taxon>
    </lineage>
</organism>
<dbReference type="AlphaFoldDB" id="A0A0L8N0X4"/>
<dbReference type="OrthoDB" id="196248at2"/>
<proteinExistence type="predicted"/>
<dbReference type="RefSeq" id="WP_053169219.1">
    <property type="nucleotide sequence ID" value="NZ_LGUV01000058.1"/>
</dbReference>
<accession>A0A0L8N0X4</accession>
<name>A0A0L8N0X4_STRVG</name>
<dbReference type="Proteomes" id="UP000037084">
    <property type="component" value="Unassembled WGS sequence"/>
</dbReference>